<dbReference type="AlphaFoldDB" id="U6MVL1"/>
<dbReference type="VEuPathDB" id="ToxoDB:ENH_00051630"/>
<protein>
    <submittedName>
        <fullName evidence="3">Uncharacterized protein</fullName>
    </submittedName>
</protein>
<feature type="compositionally biased region" description="Low complexity" evidence="1">
    <location>
        <begin position="44"/>
        <end position="58"/>
    </location>
</feature>
<reference evidence="3" key="1">
    <citation type="submission" date="2013-10" db="EMBL/GenBank/DDBJ databases">
        <title>Genomic analysis of the causative agents of coccidiosis in chickens.</title>
        <authorList>
            <person name="Reid A.J."/>
            <person name="Blake D."/>
            <person name="Billington K."/>
            <person name="Browne H."/>
            <person name="Dunn M."/>
            <person name="Hung S."/>
            <person name="Kawahara F."/>
            <person name="Miranda-Saavedra D."/>
            <person name="Mourier T."/>
            <person name="Nagra H."/>
            <person name="Otto T.D."/>
            <person name="Rawlings N."/>
            <person name="Sanchez A."/>
            <person name="Sanders M."/>
            <person name="Subramaniam C."/>
            <person name="Tay Y."/>
            <person name="Dear P."/>
            <person name="Doerig C."/>
            <person name="Gruber A."/>
            <person name="Parkinson J."/>
            <person name="Shirley M."/>
            <person name="Wan K.L."/>
            <person name="Berriman M."/>
            <person name="Tomley F."/>
            <person name="Pain A."/>
        </authorList>
    </citation>
    <scope>NUCLEOTIDE SEQUENCE [LARGE SCALE GENOMIC DNA]</scope>
    <source>
        <strain evidence="3">Houghton</strain>
    </source>
</reference>
<organism evidence="3 4">
    <name type="scientific">Eimeria necatrix</name>
    <dbReference type="NCBI Taxonomy" id="51315"/>
    <lineage>
        <taxon>Eukaryota</taxon>
        <taxon>Sar</taxon>
        <taxon>Alveolata</taxon>
        <taxon>Apicomplexa</taxon>
        <taxon>Conoidasida</taxon>
        <taxon>Coccidia</taxon>
        <taxon>Eucoccidiorida</taxon>
        <taxon>Eimeriorina</taxon>
        <taxon>Eimeriidae</taxon>
        <taxon>Eimeria</taxon>
    </lineage>
</organism>
<evidence type="ECO:0000256" key="1">
    <source>
        <dbReference type="SAM" id="MobiDB-lite"/>
    </source>
</evidence>
<dbReference type="RefSeq" id="XP_013436774.1">
    <property type="nucleotide sequence ID" value="XM_013581320.1"/>
</dbReference>
<dbReference type="Proteomes" id="UP000030754">
    <property type="component" value="Unassembled WGS sequence"/>
</dbReference>
<name>U6MVL1_9EIME</name>
<dbReference type="EMBL" id="HG725527">
    <property type="protein sequence ID" value="CDJ68307.1"/>
    <property type="molecule type" value="Genomic_DNA"/>
</dbReference>
<accession>U6MVL1</accession>
<feature type="chain" id="PRO_5004676343" evidence="2">
    <location>
        <begin position="20"/>
        <end position="130"/>
    </location>
</feature>
<reference evidence="3" key="2">
    <citation type="submission" date="2013-10" db="EMBL/GenBank/DDBJ databases">
        <authorList>
            <person name="Aslett M."/>
        </authorList>
    </citation>
    <scope>NUCLEOTIDE SEQUENCE [LARGE SCALE GENOMIC DNA]</scope>
    <source>
        <strain evidence="3">Houghton</strain>
    </source>
</reference>
<dbReference type="GeneID" id="25475310"/>
<evidence type="ECO:0000313" key="3">
    <source>
        <dbReference type="EMBL" id="CDJ68307.1"/>
    </source>
</evidence>
<feature type="signal peptide" evidence="2">
    <location>
        <begin position="1"/>
        <end position="19"/>
    </location>
</feature>
<sequence>MELLRLLLFLFAAAAAAAAAEEERDPPGASADPASRASALSDNCSSCSSCSSSSSSSSRIPCKAAPEDALHGDLPRKSVGYYLLRRRAKRSERERGNSPSWKLVDLERLVARLKGAADSSEASLQLPRGD</sequence>
<keyword evidence="4" id="KW-1185">Reference proteome</keyword>
<proteinExistence type="predicted"/>
<feature type="compositionally biased region" description="Basic and acidic residues" evidence="1">
    <location>
        <begin position="65"/>
        <end position="74"/>
    </location>
</feature>
<feature type="region of interest" description="Disordered" evidence="1">
    <location>
        <begin position="21"/>
        <end position="74"/>
    </location>
</feature>
<evidence type="ECO:0000313" key="4">
    <source>
        <dbReference type="Proteomes" id="UP000030754"/>
    </source>
</evidence>
<dbReference type="OrthoDB" id="10461578at2759"/>
<evidence type="ECO:0000256" key="2">
    <source>
        <dbReference type="SAM" id="SignalP"/>
    </source>
</evidence>
<keyword evidence="2" id="KW-0732">Signal</keyword>
<gene>
    <name evidence="3" type="ORF">ENH_00051630</name>
</gene>